<dbReference type="OrthoDB" id="159782at2"/>
<dbReference type="Gene3D" id="1.20.120.580">
    <property type="entry name" value="bsu32300-like"/>
    <property type="match status" value="1"/>
</dbReference>
<name>A7NKL4_ROSCS</name>
<dbReference type="AlphaFoldDB" id="A7NKL4"/>
<keyword evidence="6" id="KW-1185">Reference proteome</keyword>
<organism evidence="5 6">
    <name type="scientific">Roseiflexus castenholzii (strain DSM 13941 / HLO8)</name>
    <dbReference type="NCBI Taxonomy" id="383372"/>
    <lineage>
        <taxon>Bacteria</taxon>
        <taxon>Bacillati</taxon>
        <taxon>Chloroflexota</taxon>
        <taxon>Chloroflexia</taxon>
        <taxon>Chloroflexales</taxon>
        <taxon>Roseiflexineae</taxon>
        <taxon>Roseiflexaceae</taxon>
        <taxon>Roseiflexus</taxon>
    </lineage>
</organism>
<proteinExistence type="inferred from homology"/>
<evidence type="ECO:0000313" key="6">
    <source>
        <dbReference type="Proteomes" id="UP000000263"/>
    </source>
</evidence>
<reference evidence="5 6" key="1">
    <citation type="submission" date="2007-08" db="EMBL/GenBank/DDBJ databases">
        <title>Complete sequence of Roseiflexus castenholzii DSM 13941.</title>
        <authorList>
            <consortium name="US DOE Joint Genome Institute"/>
            <person name="Copeland A."/>
            <person name="Lucas S."/>
            <person name="Lapidus A."/>
            <person name="Barry K."/>
            <person name="Glavina del Rio T."/>
            <person name="Dalin E."/>
            <person name="Tice H."/>
            <person name="Pitluck S."/>
            <person name="Thompson L.S."/>
            <person name="Brettin T."/>
            <person name="Bruce D."/>
            <person name="Detter J.C."/>
            <person name="Han C."/>
            <person name="Tapia R."/>
            <person name="Schmutz J."/>
            <person name="Larimer F."/>
            <person name="Land M."/>
            <person name="Hauser L."/>
            <person name="Kyrpides N."/>
            <person name="Mikhailova N."/>
            <person name="Bryant D.A."/>
            <person name="Hanada S."/>
            <person name="Tsukatani Y."/>
            <person name="Richardson P."/>
        </authorList>
    </citation>
    <scope>NUCLEOTIDE SEQUENCE [LARGE SCALE GENOMIC DNA]</scope>
    <source>
        <strain evidence="6">DSM 13941 / HLO8</strain>
    </source>
</reference>
<dbReference type="EMBL" id="CP000804">
    <property type="protein sequence ID" value="ABU58034.1"/>
    <property type="molecule type" value="Genomic_DNA"/>
</dbReference>
<dbReference type="GO" id="GO:0016787">
    <property type="term" value="F:hydrolase activity"/>
    <property type="evidence" value="ECO:0007669"/>
    <property type="project" value="UniProtKB-KW"/>
</dbReference>
<dbReference type="GO" id="GO:0004540">
    <property type="term" value="F:RNA nuclease activity"/>
    <property type="evidence" value="ECO:0007669"/>
    <property type="project" value="InterPro"/>
</dbReference>
<dbReference type="Pfam" id="PF01934">
    <property type="entry name" value="HepT-like"/>
    <property type="match status" value="1"/>
</dbReference>
<dbReference type="GO" id="GO:0110001">
    <property type="term" value="C:toxin-antitoxin complex"/>
    <property type="evidence" value="ECO:0007669"/>
    <property type="project" value="InterPro"/>
</dbReference>
<evidence type="ECO:0000313" key="5">
    <source>
        <dbReference type="EMBL" id="ABU58034.1"/>
    </source>
</evidence>
<dbReference type="PANTHER" id="PTHR33397:SF3">
    <property type="entry name" value="MRNA NUCLEASE HEPT"/>
    <property type="match status" value="1"/>
</dbReference>
<dbReference type="InterPro" id="IPR037038">
    <property type="entry name" value="HepT-like_sf"/>
</dbReference>
<evidence type="ECO:0000256" key="2">
    <source>
        <dbReference type="ARBA" id="ARBA00022722"/>
    </source>
</evidence>
<dbReference type="STRING" id="383372.Rcas_1945"/>
<gene>
    <name evidence="5" type="ordered locus">Rcas_1945</name>
</gene>
<evidence type="ECO:0008006" key="7">
    <source>
        <dbReference type="Google" id="ProtNLM"/>
    </source>
</evidence>
<evidence type="ECO:0000256" key="4">
    <source>
        <dbReference type="ARBA" id="ARBA00024207"/>
    </source>
</evidence>
<dbReference type="Proteomes" id="UP000000263">
    <property type="component" value="Chromosome"/>
</dbReference>
<sequence length="131" mass="14607">MIDCDSVPAKVAIIQRCLDRIRSVTGMDPASLDDIDRHDIVVLNLQRAVQSAIDLCAHTFAAHGYEMPATPRDIFAALEQRGLFSTASARAMQKMCGFRTIAVRDNRNLSPDVLKAILVHHLFDLETLLYQ</sequence>
<keyword evidence="1" id="KW-1277">Toxin-antitoxin system</keyword>
<dbReference type="PANTHER" id="PTHR33397">
    <property type="entry name" value="UPF0331 PROTEIN YUTE"/>
    <property type="match status" value="1"/>
</dbReference>
<dbReference type="InterPro" id="IPR052379">
    <property type="entry name" value="Type_VII_TA_RNase"/>
</dbReference>
<evidence type="ECO:0000256" key="1">
    <source>
        <dbReference type="ARBA" id="ARBA00022649"/>
    </source>
</evidence>
<dbReference type="NCBIfam" id="NF047751">
    <property type="entry name" value="HepT_toxin"/>
    <property type="match status" value="1"/>
</dbReference>
<evidence type="ECO:0000256" key="3">
    <source>
        <dbReference type="ARBA" id="ARBA00022801"/>
    </source>
</evidence>
<keyword evidence="2" id="KW-0540">Nuclease</keyword>
<dbReference type="eggNOG" id="COG2445">
    <property type="taxonomic scope" value="Bacteria"/>
</dbReference>
<dbReference type="KEGG" id="rca:Rcas_1945"/>
<protein>
    <recommendedName>
        <fullName evidence="7">DUF86 domain-containing protein</fullName>
    </recommendedName>
</protein>
<dbReference type="HOGENOM" id="CLU_142825_1_1_0"/>
<comment type="similarity">
    <text evidence="4">Belongs to the HepT RNase toxin family.</text>
</comment>
<keyword evidence="3" id="KW-0378">Hydrolase</keyword>
<dbReference type="RefSeq" id="WP_012120458.1">
    <property type="nucleotide sequence ID" value="NC_009767.1"/>
</dbReference>
<accession>A7NKL4</accession>
<dbReference type="InterPro" id="IPR008201">
    <property type="entry name" value="HepT-like"/>
</dbReference>